<evidence type="ECO:0000313" key="2">
    <source>
        <dbReference type="Proteomes" id="UP000269669"/>
    </source>
</evidence>
<dbReference type="CDD" id="cd02440">
    <property type="entry name" value="AdoMet_MTases"/>
    <property type="match status" value="1"/>
</dbReference>
<evidence type="ECO:0000313" key="1">
    <source>
        <dbReference type="EMBL" id="RSL17554.1"/>
    </source>
</evidence>
<dbReference type="Proteomes" id="UP000269669">
    <property type="component" value="Unassembled WGS sequence"/>
</dbReference>
<reference evidence="1 2" key="1">
    <citation type="submission" date="2018-12" db="EMBL/GenBank/DDBJ databases">
        <title>Sequencing of bacterial isolates from soil warming experiment in Harvard Forest, Massachusetts, USA.</title>
        <authorList>
            <person name="Deangelis K."/>
        </authorList>
    </citation>
    <scope>NUCLEOTIDE SEQUENCE [LARGE SCALE GENOMIC DNA]</scope>
    <source>
        <strain evidence="1 2">EB153</strain>
    </source>
</reference>
<dbReference type="GO" id="GO:0032259">
    <property type="term" value="P:methylation"/>
    <property type="evidence" value="ECO:0007669"/>
    <property type="project" value="UniProtKB-KW"/>
</dbReference>
<organism evidence="1 2">
    <name type="scientific">Edaphobacter aggregans</name>
    <dbReference type="NCBI Taxonomy" id="570835"/>
    <lineage>
        <taxon>Bacteria</taxon>
        <taxon>Pseudomonadati</taxon>
        <taxon>Acidobacteriota</taxon>
        <taxon>Terriglobia</taxon>
        <taxon>Terriglobales</taxon>
        <taxon>Acidobacteriaceae</taxon>
        <taxon>Edaphobacter</taxon>
    </lineage>
</organism>
<comment type="caution">
    <text evidence="1">The sequence shown here is derived from an EMBL/GenBank/DDBJ whole genome shotgun (WGS) entry which is preliminary data.</text>
</comment>
<accession>A0A3R9NZM6</accession>
<dbReference type="Gene3D" id="3.40.50.150">
    <property type="entry name" value="Vaccinia Virus protein VP39"/>
    <property type="match status" value="1"/>
</dbReference>
<protein>
    <submittedName>
        <fullName evidence="1">Methyltransferase family protein</fullName>
    </submittedName>
</protein>
<keyword evidence="1" id="KW-0808">Transferase</keyword>
<dbReference type="RefSeq" id="WP_125486034.1">
    <property type="nucleotide sequence ID" value="NZ_RSDW01000001.1"/>
</dbReference>
<dbReference type="SUPFAM" id="SSF53335">
    <property type="entry name" value="S-adenosyl-L-methionine-dependent methyltransferases"/>
    <property type="match status" value="1"/>
</dbReference>
<dbReference type="AlphaFoldDB" id="A0A3R9NZM6"/>
<sequence length="302" mass="33398">MISLEETLDLGRLDAVVSCPVCSSANISPVGKKLTIHPKATSRFSIFSCDNCGHWSTDPLPQQDYLLQLYSEGSLSVYGAGWQKVVSEQFEAKTAEECLGKHGWIVDAERAREPGNYLEIGPGNCAVLRSFEAMNWKCHAIEPGSWSKDRPGFYDSIAQLPDVQFDVAVANDVLEHVSDPRALLSEVSRVLKPGARFYSCFPNADSIRARIQGTNWRMVRPIGHVHYFSKQSAAGLLKGCGYNVRMMRTYDLLIDLDLVEIARSLAHLRVKYACKTIADVMVSGTISALGAGDQWRVVAIRD</sequence>
<dbReference type="GO" id="GO:0008168">
    <property type="term" value="F:methyltransferase activity"/>
    <property type="evidence" value="ECO:0007669"/>
    <property type="project" value="UniProtKB-KW"/>
</dbReference>
<dbReference type="OrthoDB" id="104967at2"/>
<gene>
    <name evidence="1" type="ORF">EDE15_3089</name>
</gene>
<dbReference type="InterPro" id="IPR029063">
    <property type="entry name" value="SAM-dependent_MTases_sf"/>
</dbReference>
<proteinExistence type="predicted"/>
<dbReference type="Pfam" id="PF13489">
    <property type="entry name" value="Methyltransf_23"/>
    <property type="match status" value="1"/>
</dbReference>
<name>A0A3R9NZM6_9BACT</name>
<dbReference type="EMBL" id="RSDW01000001">
    <property type="protein sequence ID" value="RSL17554.1"/>
    <property type="molecule type" value="Genomic_DNA"/>
</dbReference>
<keyword evidence="2" id="KW-1185">Reference proteome</keyword>
<keyword evidence="1" id="KW-0489">Methyltransferase</keyword>